<protein>
    <submittedName>
        <fullName evidence="3">Clp amino terminal domain protein</fullName>
    </submittedName>
</protein>
<evidence type="ECO:0000313" key="4">
    <source>
        <dbReference type="Proteomes" id="UP000003174"/>
    </source>
</evidence>
<organism evidence="3 4">
    <name type="scientific">Anaerobutyricum hallii DSM 3353</name>
    <dbReference type="NCBI Taxonomy" id="411469"/>
    <lineage>
        <taxon>Bacteria</taxon>
        <taxon>Bacillati</taxon>
        <taxon>Bacillota</taxon>
        <taxon>Clostridia</taxon>
        <taxon>Lachnospirales</taxon>
        <taxon>Lachnospiraceae</taxon>
        <taxon>Anaerobutyricum</taxon>
    </lineage>
</organism>
<accession>C0EWV5</accession>
<dbReference type="InterPro" id="IPR036628">
    <property type="entry name" value="Clp_N_dom_sf"/>
</dbReference>
<keyword evidence="1" id="KW-0677">Repeat</keyword>
<dbReference type="InterPro" id="IPR044217">
    <property type="entry name" value="CLPT1/2"/>
</dbReference>
<dbReference type="PROSITE" id="PS51903">
    <property type="entry name" value="CLP_R"/>
    <property type="match status" value="1"/>
</dbReference>
<evidence type="ECO:0000259" key="2">
    <source>
        <dbReference type="PROSITE" id="PS51903"/>
    </source>
</evidence>
<reference evidence="3 4" key="1">
    <citation type="submission" date="2009-01" db="EMBL/GenBank/DDBJ databases">
        <authorList>
            <person name="Fulton L."/>
            <person name="Clifton S."/>
            <person name="Fulton B."/>
            <person name="Xu J."/>
            <person name="Minx P."/>
            <person name="Pepin K.H."/>
            <person name="Johnson M."/>
            <person name="Bhonagiri V."/>
            <person name="Nash W.E."/>
            <person name="Mardis E.R."/>
            <person name="Wilson R.K."/>
        </authorList>
    </citation>
    <scope>NUCLEOTIDE SEQUENCE [LARGE SCALE GENOMIC DNA]</scope>
    <source>
        <strain evidence="3 4">DSM 3353</strain>
    </source>
</reference>
<reference evidence="3 4" key="2">
    <citation type="submission" date="2009-02" db="EMBL/GenBank/DDBJ databases">
        <title>Draft genome sequence of Eubacterium hallii (DSM 3353).</title>
        <authorList>
            <person name="Sudarsanam P."/>
            <person name="Ley R."/>
            <person name="Guruge J."/>
            <person name="Turnbaugh P.J."/>
            <person name="Mahowald M."/>
            <person name="Liep D."/>
            <person name="Gordon J."/>
        </authorList>
    </citation>
    <scope>NUCLEOTIDE SEQUENCE [LARGE SCALE GENOMIC DNA]</scope>
    <source>
        <strain evidence="3 4">DSM 3353</strain>
    </source>
</reference>
<dbReference type="Gene3D" id="1.10.1780.10">
    <property type="entry name" value="Clp, N-terminal domain"/>
    <property type="match status" value="1"/>
</dbReference>
<dbReference type="Proteomes" id="UP000003174">
    <property type="component" value="Unassembled WGS sequence"/>
</dbReference>
<proteinExistence type="predicted"/>
<dbReference type="PANTHER" id="PTHR47016:SF5">
    <property type="entry name" value="CLP DOMAIN SUPERFAMILY PROTEIN"/>
    <property type="match status" value="1"/>
</dbReference>
<name>C0EWV5_9FIRM</name>
<sequence>MRTEYNNYASQALEKAAQDAASCHQKYIGTEHLILGLLAQPDSLSGRVLYENGLNYENFLEAVLGESAALGDNANQTFLGYSPKAEHVLLTSEEEAIRMHAQQIGTEHILLAIIKEKDCIALRLMKGMNINLKKIYVDVLVATGVDSTRAQKEFQSLTAPKKAKKRILWSQHIVWI</sequence>
<dbReference type="SUPFAM" id="SSF81923">
    <property type="entry name" value="Double Clp-N motif"/>
    <property type="match status" value="1"/>
</dbReference>
<evidence type="ECO:0000256" key="1">
    <source>
        <dbReference type="PROSITE-ProRule" id="PRU01251"/>
    </source>
</evidence>
<comment type="caution">
    <text evidence="3">The sequence shown here is derived from an EMBL/GenBank/DDBJ whole genome shotgun (WGS) entry which is preliminary data.</text>
</comment>
<dbReference type="PANTHER" id="PTHR47016">
    <property type="entry name" value="ATP-DEPENDENT CLP PROTEASE ATP-BINDING SUBUNIT CLPT1, CHLOROPLASTIC"/>
    <property type="match status" value="1"/>
</dbReference>
<dbReference type="EMBL" id="ACEP01000087">
    <property type="protein sequence ID" value="EEG36246.1"/>
    <property type="molecule type" value="Genomic_DNA"/>
</dbReference>
<dbReference type="eggNOG" id="COG0542">
    <property type="taxonomic scope" value="Bacteria"/>
</dbReference>
<dbReference type="InterPro" id="IPR004176">
    <property type="entry name" value="Clp_R_N"/>
</dbReference>
<evidence type="ECO:0000313" key="3">
    <source>
        <dbReference type="EMBL" id="EEG36246.1"/>
    </source>
</evidence>
<gene>
    <name evidence="3" type="ORF">EUBHAL_01885</name>
</gene>
<dbReference type="AlphaFoldDB" id="C0EWV5"/>
<feature type="domain" description="Clp R" evidence="2">
    <location>
        <begin position="1"/>
        <end position="145"/>
    </location>
</feature>
<dbReference type="Pfam" id="PF02861">
    <property type="entry name" value="Clp_N"/>
    <property type="match status" value="1"/>
</dbReference>